<dbReference type="Pfam" id="PF00691">
    <property type="entry name" value="OmpA"/>
    <property type="match status" value="1"/>
</dbReference>
<comment type="subcellular location">
    <subcellularLocation>
        <location evidence="1">Cell outer membrane</location>
    </subcellularLocation>
</comment>
<keyword evidence="3" id="KW-0998">Cell outer membrane</keyword>
<dbReference type="InterPro" id="IPR011659">
    <property type="entry name" value="WD40"/>
</dbReference>
<evidence type="ECO:0000259" key="6">
    <source>
        <dbReference type="PROSITE" id="PS51123"/>
    </source>
</evidence>
<dbReference type="PANTHER" id="PTHR30329:SF21">
    <property type="entry name" value="LIPOPROTEIN YIAD-RELATED"/>
    <property type="match status" value="1"/>
</dbReference>
<keyword evidence="5" id="KW-0732">Signal</keyword>
<keyword evidence="8" id="KW-1185">Reference proteome</keyword>
<gene>
    <name evidence="7" type="ORF">O3303_01285</name>
</gene>
<dbReference type="InterPro" id="IPR011042">
    <property type="entry name" value="6-blade_b-propeller_TolB-like"/>
</dbReference>
<evidence type="ECO:0000256" key="1">
    <source>
        <dbReference type="ARBA" id="ARBA00004442"/>
    </source>
</evidence>
<evidence type="ECO:0000256" key="5">
    <source>
        <dbReference type="SAM" id="SignalP"/>
    </source>
</evidence>
<dbReference type="SUPFAM" id="SSF50370">
    <property type="entry name" value="Ricin B-like lectins"/>
    <property type="match status" value="1"/>
</dbReference>
<feature type="chain" id="PRO_5046801321" evidence="5">
    <location>
        <begin position="26"/>
        <end position="683"/>
    </location>
</feature>
<name>A0ABY7LTI7_9BACT</name>
<dbReference type="SUPFAM" id="SSF82171">
    <property type="entry name" value="DPP6 N-terminal domain-like"/>
    <property type="match status" value="1"/>
</dbReference>
<dbReference type="InterPro" id="IPR013784">
    <property type="entry name" value="Carb-bd-like_fold"/>
</dbReference>
<dbReference type="Proteomes" id="UP001211005">
    <property type="component" value="Chromosome"/>
</dbReference>
<dbReference type="InterPro" id="IPR035992">
    <property type="entry name" value="Ricin_B-like_lectins"/>
</dbReference>
<proteinExistence type="predicted"/>
<dbReference type="InterPro" id="IPR050330">
    <property type="entry name" value="Bact_OuterMem_StrucFunc"/>
</dbReference>
<evidence type="ECO:0000256" key="3">
    <source>
        <dbReference type="ARBA" id="ARBA00023237"/>
    </source>
</evidence>
<dbReference type="Gene3D" id="2.120.10.10">
    <property type="match status" value="1"/>
</dbReference>
<dbReference type="Pfam" id="PF13620">
    <property type="entry name" value="CarboxypepD_reg"/>
    <property type="match status" value="1"/>
</dbReference>
<evidence type="ECO:0000313" key="8">
    <source>
        <dbReference type="Proteomes" id="UP001211005"/>
    </source>
</evidence>
<evidence type="ECO:0000256" key="2">
    <source>
        <dbReference type="ARBA" id="ARBA00023136"/>
    </source>
</evidence>
<dbReference type="Pfam" id="PF14200">
    <property type="entry name" value="RicinB_lectin_2"/>
    <property type="match status" value="1"/>
</dbReference>
<dbReference type="InterPro" id="IPR006664">
    <property type="entry name" value="OMP_bac"/>
</dbReference>
<sequence length="683" mass="73887">MIQLPFRFSLVTFLIALLCAGPLRAQYAETAPEENTWYGIVARSSGRSLDVSKGSQDPGAAVVQWEFTHPNSQQWRFVRVAAGSDYYRIEARHSGKCLTVDKPDENAPLVQRPWSGSFYQQWKLVAGGPIGSVQLVVRGNEKCAAIANSDKFNGTPVVVQRPQNRATQQWRLFKLRLNVDASQPGYGAPEPVAALNTPGNELHPVLAPDGNTLYFARTRFAGNTEGNTESGDAWVSTSADQGRTWGPATRLDAINTPQHNGVMAVVGPQGNQLLVRGTYARDNSFRDESASLVARSLSKGSRPAPLEIANYYSTGPATSFFMTPDEKVLLLSLERSDSQGANDLYVSQPAADGIWSEPRSLGSAINSPGFEFAPWLAPDGKTLYFSSYGHAGFGSSDIFVSTRLDDSWMRWSEPRNLGTPLNGPGFDAYFSLTPDGKQAYYASARTPNGPADLYRTAAGVPPTAAPADSTASVVAVTPPAAAPRTLLTGRVLNAKTRELLAAEVKVIRLDNDIAFNATGRSAAGSGAFQLTLPPGRYRVAATSPGFLTATDTVRMTGSRTIDLLLVPAAVGSSLELPTLIFAQGKYTMLPASYAELNRLARTLADNPTVNIRLEGHTDNQGNADLNQKLSEDRVAEVRRYLITRGVPERRLSVVGYGGSKPRGSNDKEETRRLNRRVEFTIVK</sequence>
<dbReference type="InterPro" id="IPR036737">
    <property type="entry name" value="OmpA-like_sf"/>
</dbReference>
<organism evidence="7 8">
    <name type="scientific">Hymenobacter canadensis</name>
    <dbReference type="NCBI Taxonomy" id="2999067"/>
    <lineage>
        <taxon>Bacteria</taxon>
        <taxon>Pseudomonadati</taxon>
        <taxon>Bacteroidota</taxon>
        <taxon>Cytophagia</taxon>
        <taxon>Cytophagales</taxon>
        <taxon>Hymenobacteraceae</taxon>
        <taxon>Hymenobacter</taxon>
    </lineage>
</organism>
<dbReference type="CDD" id="cd07185">
    <property type="entry name" value="OmpA_C-like"/>
    <property type="match status" value="1"/>
</dbReference>
<keyword evidence="2 4" id="KW-0472">Membrane</keyword>
<dbReference type="Pfam" id="PF07676">
    <property type="entry name" value="PD40"/>
    <property type="match status" value="3"/>
</dbReference>
<dbReference type="Gene3D" id="2.80.10.50">
    <property type="match status" value="1"/>
</dbReference>
<feature type="domain" description="OmpA-like" evidence="6">
    <location>
        <begin position="568"/>
        <end position="683"/>
    </location>
</feature>
<dbReference type="EMBL" id="CP114767">
    <property type="protein sequence ID" value="WBA42203.1"/>
    <property type="molecule type" value="Genomic_DNA"/>
</dbReference>
<reference evidence="7 8" key="1">
    <citation type="submission" date="2022-12" db="EMBL/GenBank/DDBJ databases">
        <title>Hymenobacter canadensis sp. nov. isolated from lake water of the Cambridge Bay, Canada.</title>
        <authorList>
            <person name="Kim W.H."/>
            <person name="Lee Y.M."/>
        </authorList>
    </citation>
    <scope>NUCLEOTIDE SEQUENCE [LARGE SCALE GENOMIC DNA]</scope>
    <source>
        <strain evidence="7 8">PAMC 29467</strain>
    </source>
</reference>
<dbReference type="SUPFAM" id="SSF103088">
    <property type="entry name" value="OmpA-like"/>
    <property type="match status" value="1"/>
</dbReference>
<protein>
    <submittedName>
        <fullName evidence="7">RICIN domain-containing protein</fullName>
    </submittedName>
</protein>
<dbReference type="Gene3D" id="2.60.40.1120">
    <property type="entry name" value="Carboxypeptidase-like, regulatory domain"/>
    <property type="match status" value="1"/>
</dbReference>
<dbReference type="Gene3D" id="2.120.10.30">
    <property type="entry name" value="TolB, C-terminal domain"/>
    <property type="match status" value="1"/>
</dbReference>
<dbReference type="InterPro" id="IPR006665">
    <property type="entry name" value="OmpA-like"/>
</dbReference>
<dbReference type="PRINTS" id="PR01021">
    <property type="entry name" value="OMPADOMAIN"/>
</dbReference>
<dbReference type="PANTHER" id="PTHR30329">
    <property type="entry name" value="STATOR ELEMENT OF FLAGELLAR MOTOR COMPLEX"/>
    <property type="match status" value="1"/>
</dbReference>
<dbReference type="CDD" id="cd00161">
    <property type="entry name" value="beta-trefoil_Ricin-like"/>
    <property type="match status" value="1"/>
</dbReference>
<dbReference type="CDD" id="cd15482">
    <property type="entry name" value="Sialidase_non-viral"/>
    <property type="match status" value="1"/>
</dbReference>
<dbReference type="RefSeq" id="WP_269560262.1">
    <property type="nucleotide sequence ID" value="NZ_CP114767.1"/>
</dbReference>
<accession>A0ABY7LTI7</accession>
<evidence type="ECO:0000313" key="7">
    <source>
        <dbReference type="EMBL" id="WBA42203.1"/>
    </source>
</evidence>
<evidence type="ECO:0000256" key="4">
    <source>
        <dbReference type="PROSITE-ProRule" id="PRU00473"/>
    </source>
</evidence>
<dbReference type="InterPro" id="IPR000772">
    <property type="entry name" value="Ricin_B_lectin"/>
</dbReference>
<dbReference type="Gene3D" id="3.30.1330.60">
    <property type="entry name" value="OmpA-like domain"/>
    <property type="match status" value="1"/>
</dbReference>
<dbReference type="SUPFAM" id="SSF49452">
    <property type="entry name" value="Starch-binding domain-like"/>
    <property type="match status" value="1"/>
</dbReference>
<feature type="signal peptide" evidence="5">
    <location>
        <begin position="1"/>
        <end position="25"/>
    </location>
</feature>
<dbReference type="PROSITE" id="PS51123">
    <property type="entry name" value="OMPA_2"/>
    <property type="match status" value="1"/>
</dbReference>
<dbReference type="PROSITE" id="PS50231">
    <property type="entry name" value="RICIN_B_LECTIN"/>
    <property type="match status" value="1"/>
</dbReference>